<feature type="binding site" evidence="6">
    <location>
        <begin position="86"/>
        <end position="90"/>
    </location>
    <ligand>
        <name>ATP</name>
        <dbReference type="ChEBI" id="CHEBI:30616"/>
    </ligand>
</feature>
<keyword evidence="2 6" id="KW-0547">Nucleotide-binding</keyword>
<evidence type="ECO:0000256" key="6">
    <source>
        <dbReference type="HAMAP-Rule" id="MF_00600"/>
    </source>
</evidence>
<dbReference type="InterPro" id="IPR027409">
    <property type="entry name" value="GroEL-like_apical_dom_sf"/>
</dbReference>
<evidence type="ECO:0000256" key="8">
    <source>
        <dbReference type="RuleBase" id="RU000419"/>
    </source>
</evidence>
<evidence type="ECO:0000256" key="4">
    <source>
        <dbReference type="ARBA" id="ARBA00023186"/>
    </source>
</evidence>
<dbReference type="PROSITE" id="PS00296">
    <property type="entry name" value="CHAPERONINS_CPN60"/>
    <property type="match status" value="1"/>
</dbReference>
<comment type="caution">
    <text evidence="6">Lacks conserved residue(s) required for the propagation of feature annotation.</text>
</comment>
<dbReference type="InterPro" id="IPR002423">
    <property type="entry name" value="Cpn60/GroEL/TCP-1"/>
</dbReference>
<proteinExistence type="inferred from homology"/>
<comment type="subunit">
    <text evidence="6 8">Forms a cylinder of 14 subunits composed of two heptameric rings stacked back-to-back. Interacts with the co-chaperonin GroES.</text>
</comment>
<dbReference type="EMBL" id="QKZI01000004">
    <property type="protein sequence ID" value="PZX04544.1"/>
    <property type="molecule type" value="Genomic_DNA"/>
</dbReference>
<evidence type="ECO:0000256" key="7">
    <source>
        <dbReference type="RuleBase" id="RU000418"/>
    </source>
</evidence>
<dbReference type="NCBIfam" id="NF009487">
    <property type="entry name" value="PRK12849.1"/>
    <property type="match status" value="1"/>
</dbReference>
<evidence type="ECO:0000313" key="10">
    <source>
        <dbReference type="Proteomes" id="UP000248646"/>
    </source>
</evidence>
<dbReference type="NCBIfam" id="TIGR02348">
    <property type="entry name" value="GroEL"/>
    <property type="match status" value="1"/>
</dbReference>
<dbReference type="InterPro" id="IPR001844">
    <property type="entry name" value="Cpn60/GroEL"/>
</dbReference>
<keyword evidence="5 6" id="KW-0413">Isomerase</keyword>
<keyword evidence="6" id="KW-0963">Cytoplasm</keyword>
<dbReference type="Gene3D" id="3.30.260.10">
    <property type="entry name" value="TCP-1-like chaperonin intermediate domain"/>
    <property type="match status" value="1"/>
</dbReference>
<dbReference type="Gene3D" id="1.10.560.10">
    <property type="entry name" value="GroEL-like equatorial domain"/>
    <property type="match status" value="1"/>
</dbReference>
<feature type="binding site" evidence="6">
    <location>
        <position position="413"/>
    </location>
    <ligand>
        <name>ATP</name>
        <dbReference type="ChEBI" id="CHEBI:30616"/>
    </ligand>
</feature>
<dbReference type="GO" id="GO:0016853">
    <property type="term" value="F:isomerase activity"/>
    <property type="evidence" value="ECO:0007669"/>
    <property type="project" value="UniProtKB-KW"/>
</dbReference>
<feature type="binding site" evidence="6">
    <location>
        <begin position="478"/>
        <end position="480"/>
    </location>
    <ligand>
        <name>ATP</name>
        <dbReference type="ChEBI" id="CHEBI:30616"/>
    </ligand>
</feature>
<dbReference type="RefSeq" id="WP_111439689.1">
    <property type="nucleotide sequence ID" value="NZ_QKZI01000004.1"/>
</dbReference>
<protein>
    <recommendedName>
        <fullName evidence="6">Chaperonin GroEL</fullName>
        <ecNumber evidence="6">5.6.1.7</ecNumber>
    </recommendedName>
    <alternativeName>
        <fullName evidence="6">60 kDa chaperonin</fullName>
    </alternativeName>
    <alternativeName>
        <fullName evidence="6">Chaperonin-60</fullName>
        <shortName evidence="6">Cpn60</shortName>
    </alternativeName>
</protein>
<evidence type="ECO:0000256" key="3">
    <source>
        <dbReference type="ARBA" id="ARBA00022840"/>
    </source>
</evidence>
<dbReference type="NCBIfam" id="NF009489">
    <property type="entry name" value="PRK12851.1"/>
    <property type="match status" value="1"/>
</dbReference>
<dbReference type="InterPro" id="IPR018370">
    <property type="entry name" value="Chaperonin_Cpn60_CS"/>
</dbReference>
<comment type="similarity">
    <text evidence="1 6 7">Belongs to the chaperonin (HSP60) family.</text>
</comment>
<dbReference type="OrthoDB" id="9766614at2"/>
<dbReference type="HAMAP" id="MF_00600">
    <property type="entry name" value="CH60"/>
    <property type="match status" value="1"/>
</dbReference>
<dbReference type="Pfam" id="PF00118">
    <property type="entry name" value="Cpn60_TCP1"/>
    <property type="match status" value="1"/>
</dbReference>
<reference evidence="9 10" key="1">
    <citation type="submission" date="2018-06" db="EMBL/GenBank/DDBJ databases">
        <title>Genomic Encyclopedia of Type Strains, Phase IV (KMG-IV): sequencing the most valuable type-strain genomes for metagenomic binning, comparative biology and taxonomic classification.</title>
        <authorList>
            <person name="Goeker M."/>
        </authorList>
    </citation>
    <scope>NUCLEOTIDE SEQUENCE [LARGE SCALE GENOMIC DNA]</scope>
    <source>
        <strain evidence="9 10">DSM 5</strain>
    </source>
</reference>
<comment type="subcellular location">
    <subcellularLocation>
        <location evidence="6">Cytoplasm</location>
    </subcellularLocation>
</comment>
<feature type="binding site" evidence="6">
    <location>
        <begin position="29"/>
        <end position="32"/>
    </location>
    <ligand>
        <name>ATP</name>
        <dbReference type="ChEBI" id="CHEBI:30616"/>
    </ligand>
</feature>
<dbReference type="NCBIfam" id="NF009488">
    <property type="entry name" value="PRK12850.1"/>
    <property type="match status" value="1"/>
</dbReference>
<dbReference type="FunFam" id="1.10.560.10:FF:000001">
    <property type="entry name" value="60 kDa chaperonin"/>
    <property type="match status" value="1"/>
</dbReference>
<keyword evidence="10" id="KW-1185">Reference proteome</keyword>
<dbReference type="PANTHER" id="PTHR45633">
    <property type="entry name" value="60 KDA HEAT SHOCK PROTEIN, MITOCHONDRIAL"/>
    <property type="match status" value="1"/>
</dbReference>
<evidence type="ECO:0000313" key="9">
    <source>
        <dbReference type="EMBL" id="PZX04544.1"/>
    </source>
</evidence>
<accession>A0A2W7MPE4</accession>
<dbReference type="InterPro" id="IPR027413">
    <property type="entry name" value="GROEL-like_equatorial_sf"/>
</dbReference>
<comment type="caution">
    <text evidence="9">The sequence shown here is derived from an EMBL/GenBank/DDBJ whole genome shotgun (WGS) entry which is preliminary data.</text>
</comment>
<dbReference type="AlphaFoldDB" id="A0A2W7MPE4"/>
<evidence type="ECO:0000256" key="1">
    <source>
        <dbReference type="ARBA" id="ARBA00006607"/>
    </source>
</evidence>
<name>A0A2W7MPE4_9BACI</name>
<dbReference type="Proteomes" id="UP000248646">
    <property type="component" value="Unassembled WGS sequence"/>
</dbReference>
<gene>
    <name evidence="6" type="primary">groEL</name>
    <name evidence="6" type="synonym">groL</name>
    <name evidence="9" type="ORF">C7437_10456</name>
</gene>
<dbReference type="GO" id="GO:0140662">
    <property type="term" value="F:ATP-dependent protein folding chaperone"/>
    <property type="evidence" value="ECO:0007669"/>
    <property type="project" value="InterPro"/>
</dbReference>
<dbReference type="PRINTS" id="PR00298">
    <property type="entry name" value="CHAPERONIN60"/>
</dbReference>
<feature type="binding site" evidence="6">
    <location>
        <position position="494"/>
    </location>
    <ligand>
        <name>ATP</name>
        <dbReference type="ChEBI" id="CHEBI:30616"/>
    </ligand>
</feature>
<dbReference type="NCBIfam" id="NF000592">
    <property type="entry name" value="PRK00013.1"/>
    <property type="match status" value="1"/>
</dbReference>
<dbReference type="CDD" id="cd03344">
    <property type="entry name" value="GroEL"/>
    <property type="match status" value="1"/>
</dbReference>
<dbReference type="SUPFAM" id="SSF52029">
    <property type="entry name" value="GroEL apical domain-like"/>
    <property type="match status" value="1"/>
</dbReference>
<dbReference type="GO" id="GO:0042026">
    <property type="term" value="P:protein refolding"/>
    <property type="evidence" value="ECO:0007669"/>
    <property type="project" value="UniProtKB-UniRule"/>
</dbReference>
<dbReference type="GO" id="GO:0005737">
    <property type="term" value="C:cytoplasm"/>
    <property type="evidence" value="ECO:0007669"/>
    <property type="project" value="UniProtKB-SubCell"/>
</dbReference>
<keyword evidence="4 6" id="KW-0143">Chaperone</keyword>
<dbReference type="InterPro" id="IPR027410">
    <property type="entry name" value="TCP-1-like_intermed_sf"/>
</dbReference>
<dbReference type="SUPFAM" id="SSF48592">
    <property type="entry name" value="GroEL equatorial domain-like"/>
    <property type="match status" value="1"/>
</dbReference>
<evidence type="ECO:0000256" key="2">
    <source>
        <dbReference type="ARBA" id="ARBA00022741"/>
    </source>
</evidence>
<dbReference type="GO" id="GO:0051082">
    <property type="term" value="F:unfolded protein binding"/>
    <property type="evidence" value="ECO:0007669"/>
    <property type="project" value="UniProtKB-UniRule"/>
</dbReference>
<dbReference type="FunFam" id="3.50.7.10:FF:000001">
    <property type="entry name" value="60 kDa chaperonin"/>
    <property type="match status" value="1"/>
</dbReference>
<dbReference type="GO" id="GO:0005524">
    <property type="term" value="F:ATP binding"/>
    <property type="evidence" value="ECO:0007669"/>
    <property type="project" value="UniProtKB-UniRule"/>
</dbReference>
<comment type="function">
    <text evidence="6 8">Together with its co-chaperonin GroES, plays an essential role in assisting protein folding. The GroEL-GroES system forms a nano-cage that allows encapsulation of the non-native substrate proteins and provides a physical environment optimized to promote and accelerate protein folding.</text>
</comment>
<dbReference type="SUPFAM" id="SSF54849">
    <property type="entry name" value="GroEL-intermediate domain like"/>
    <property type="match status" value="1"/>
</dbReference>
<sequence>MAKEIKFSEDARSAMLRGVDKLADAVKVTLGPKGRNVVLEKKFGSPLITNDGVTIAKDIELEDAFENMGAKLVAEVASKTNDIAGDGTTTATVLAQSMIREGLKNVTAGANPVGIRKGIDLAVAAAITELKAISKPIEGKESIAQVAAISSGDSEVGELIAEAMERVGNDGVITIEESKGFTTELDVVEGMQFDRGYASPYMVTDSDKMEAILENPYILITDKKISSIQDILPVLEQVVQQGKPLLLISEDVEGEALATLVVNKLRGTFNAVAVKAPGFGDRRKAMLEDIAILTGAEVITEDLGLELKSTNITQLGRASKVVVTKDNTTIVEGNGATDRIASRVTQIRAQLEDTTSEFDKEKLQERLAKLAGGVAVVKVGAATETELKERKLRIEDALNATRAAVEEGIVSGGGTALVNVYKKVAAVAEAQEGDVATGLRIVLRALEEPVRQIANNAGLEGSIVVDRLKREEIGIGFNAATGEWVNMMDAGIVDPTKVTRSALQNAASVAAMFLTTEAVVADIPEKGGGMGMPDMGGMGGMM</sequence>
<organism evidence="9 10">
    <name type="scientific">Psychrobacillus insolitus</name>
    <dbReference type="NCBI Taxonomy" id="1461"/>
    <lineage>
        <taxon>Bacteria</taxon>
        <taxon>Bacillati</taxon>
        <taxon>Bacillota</taxon>
        <taxon>Bacilli</taxon>
        <taxon>Bacillales</taxon>
        <taxon>Bacillaceae</taxon>
        <taxon>Psychrobacillus</taxon>
    </lineage>
</organism>
<dbReference type="EC" id="5.6.1.7" evidence="6"/>
<dbReference type="Gene3D" id="3.50.7.10">
    <property type="entry name" value="GroEL"/>
    <property type="match status" value="1"/>
</dbReference>
<keyword evidence="3 6" id="KW-0067">ATP-binding</keyword>
<evidence type="ECO:0000256" key="5">
    <source>
        <dbReference type="ARBA" id="ARBA00023235"/>
    </source>
</evidence>